<evidence type="ECO:0000256" key="5">
    <source>
        <dbReference type="ARBA" id="ARBA00022660"/>
    </source>
</evidence>
<evidence type="ECO:0000256" key="10">
    <source>
        <dbReference type="ARBA" id="ARBA00023128"/>
    </source>
</evidence>
<dbReference type="GO" id="GO:0005743">
    <property type="term" value="C:mitochondrial inner membrane"/>
    <property type="evidence" value="ECO:0007669"/>
    <property type="project" value="UniProtKB-SubCell"/>
</dbReference>
<dbReference type="PANTHER" id="PTHR12966:SF0">
    <property type="entry name" value="NADH DEHYDROGENASE [UBIQUINONE] 1 ALPHA SUBCOMPLEX SUBUNIT 13"/>
    <property type="match status" value="1"/>
</dbReference>
<dbReference type="GO" id="GO:0045271">
    <property type="term" value="C:respiratory chain complex I"/>
    <property type="evidence" value="ECO:0007669"/>
    <property type="project" value="UniProtKB-UniRule"/>
</dbReference>
<evidence type="ECO:0000256" key="9">
    <source>
        <dbReference type="ARBA" id="ARBA00022989"/>
    </source>
</evidence>
<keyword evidence="9" id="KW-1133">Transmembrane helix</keyword>
<evidence type="ECO:0000256" key="13">
    <source>
        <dbReference type="ARBA" id="ARBA00046797"/>
    </source>
</evidence>
<keyword evidence="11" id="KW-0472">Membrane</keyword>
<keyword evidence="5 14" id="KW-0679">Respiratory chain</keyword>
<evidence type="ECO:0000313" key="16">
    <source>
        <dbReference type="Proteomes" id="UP000694401"/>
    </source>
</evidence>
<keyword evidence="8 14" id="KW-0249">Electron transport</keyword>
<evidence type="ECO:0000256" key="2">
    <source>
        <dbReference type="ARBA" id="ARBA00007312"/>
    </source>
</evidence>
<evidence type="ECO:0000256" key="1">
    <source>
        <dbReference type="ARBA" id="ARBA00004298"/>
    </source>
</evidence>
<comment type="similarity">
    <text evidence="2 14">Belongs to the complex I NDUFA13 subunit family.</text>
</comment>
<evidence type="ECO:0000256" key="3">
    <source>
        <dbReference type="ARBA" id="ARBA00018192"/>
    </source>
</evidence>
<protein>
    <recommendedName>
        <fullName evidence="3 14">NADH dehydrogenase [ubiquinone] 1 alpha subcomplex subunit 13</fullName>
    </recommendedName>
</protein>
<sequence>MDAPFPVPQSLFSVPIPSLPSPIPFSTQITGCPTFISHSQFLLCPFPVPPFPVSSVPPVSPQSPQSPQYPQCPCSRRLLIEELEARIALMPLLQAESDRRTLRMLRENLEEEAKIMRGVPGWKVGESRFHTDRWVPPTPEELYFLRPPAELDREKFGLQNYV</sequence>
<dbReference type="Pfam" id="PF06212">
    <property type="entry name" value="GRIM-19"/>
    <property type="match status" value="1"/>
</dbReference>
<evidence type="ECO:0000256" key="7">
    <source>
        <dbReference type="ARBA" id="ARBA00022792"/>
    </source>
</evidence>
<comment type="function">
    <text evidence="14">Complex I functions in the transfer of electrons from NADH to the respiratory chain. Accessory subunit of the mitochondrial membrane respiratory chain NADH dehydrogenase (Complex I), that is believed not to be involved in catalysis.</text>
</comment>
<organism evidence="15 16">
    <name type="scientific">Zosterops lateralis melanops</name>
    <dbReference type="NCBI Taxonomy" id="1220523"/>
    <lineage>
        <taxon>Eukaryota</taxon>
        <taxon>Metazoa</taxon>
        <taxon>Chordata</taxon>
        <taxon>Craniata</taxon>
        <taxon>Vertebrata</taxon>
        <taxon>Euteleostomi</taxon>
        <taxon>Archelosauria</taxon>
        <taxon>Archosauria</taxon>
        <taxon>Dinosauria</taxon>
        <taxon>Saurischia</taxon>
        <taxon>Theropoda</taxon>
        <taxon>Coelurosauria</taxon>
        <taxon>Aves</taxon>
        <taxon>Neognathae</taxon>
        <taxon>Neoaves</taxon>
        <taxon>Telluraves</taxon>
        <taxon>Australaves</taxon>
        <taxon>Passeriformes</taxon>
        <taxon>Sylvioidea</taxon>
        <taxon>Zosteropidae</taxon>
        <taxon>Zosterops</taxon>
    </lineage>
</organism>
<keyword evidence="7 14" id="KW-0999">Mitochondrion inner membrane</keyword>
<comment type="subunit">
    <text evidence="13">Complex I is composed of 45 different subunits. Interacts with CARD15, but not with CARD4. Interacts with STAT3, but not with STAT1, STAT2 and STAT5A. Interacts with OLFM4.</text>
</comment>
<evidence type="ECO:0000256" key="14">
    <source>
        <dbReference type="RuleBase" id="RU368034"/>
    </source>
</evidence>
<evidence type="ECO:0000256" key="11">
    <source>
        <dbReference type="ARBA" id="ARBA00023136"/>
    </source>
</evidence>
<name>A0A8D2Q048_ZOSLA</name>
<comment type="function">
    <text evidence="12">Accessory subunit of the mitochondrial membrane respiratory chain NADH dehydrogenase (Complex I), that is believed not to be involved in catalysis. Complex I functions in the transfer of electrons from NADH to the respiratory chain. The immediate electron acceptor for the enzyme is believed to be ubiquinone. Involved in the interferon/all-trans-retinoic acid (IFN/RA) induced cell death. This apoptotic activity is inhibited by interaction with viral IRF1. Prevents the transactivation of STAT3 target genes. May play a role in CARD15-mediated innate mucosal responses and serve to regulate intestinal epithelial cell responses to microbes.</text>
</comment>
<keyword evidence="10 14" id="KW-0496">Mitochondrion</keyword>
<dbReference type="Proteomes" id="UP000694401">
    <property type="component" value="Unassembled WGS sequence"/>
</dbReference>
<dbReference type="PANTHER" id="PTHR12966">
    <property type="entry name" value="NADH DEHYDROGENASE UBIQUINONE 1 ALPHA SUBCOMPLEX SUBUNIT 13"/>
    <property type="match status" value="1"/>
</dbReference>
<evidence type="ECO:0000256" key="12">
    <source>
        <dbReference type="ARBA" id="ARBA00045908"/>
    </source>
</evidence>
<dbReference type="AlphaFoldDB" id="A0A8D2Q048"/>
<reference evidence="15" key="2">
    <citation type="submission" date="2025-09" db="UniProtKB">
        <authorList>
            <consortium name="Ensembl"/>
        </authorList>
    </citation>
    <scope>IDENTIFICATION</scope>
</reference>
<proteinExistence type="inferred from homology"/>
<evidence type="ECO:0000256" key="8">
    <source>
        <dbReference type="ARBA" id="ARBA00022982"/>
    </source>
</evidence>
<keyword evidence="6" id="KW-0812">Transmembrane</keyword>
<dbReference type="Ensembl" id="ENSZLMT00000020797.1">
    <property type="protein sequence ID" value="ENSZLMP00000020251.1"/>
    <property type="gene ID" value="ENSZLMG00000013952.1"/>
</dbReference>
<evidence type="ECO:0000313" key="15">
    <source>
        <dbReference type="Ensembl" id="ENSZLMP00000020251.1"/>
    </source>
</evidence>
<keyword evidence="16" id="KW-1185">Reference proteome</keyword>
<keyword evidence="4 14" id="KW-0813">Transport</keyword>
<accession>A0A8D2Q048</accession>
<reference evidence="15" key="1">
    <citation type="submission" date="2025-08" db="UniProtKB">
        <authorList>
            <consortium name="Ensembl"/>
        </authorList>
    </citation>
    <scope>IDENTIFICATION</scope>
</reference>
<evidence type="ECO:0000256" key="4">
    <source>
        <dbReference type="ARBA" id="ARBA00022448"/>
    </source>
</evidence>
<dbReference type="InterPro" id="IPR009346">
    <property type="entry name" value="GRIM-19"/>
</dbReference>
<comment type="subcellular location">
    <subcellularLocation>
        <location evidence="1 14">Mitochondrion inner membrane</location>
        <topology evidence="1 14">Single-pass membrane protein</topology>
        <orientation evidence="1 14">Matrix side</orientation>
    </subcellularLocation>
</comment>
<evidence type="ECO:0000256" key="6">
    <source>
        <dbReference type="ARBA" id="ARBA00022692"/>
    </source>
</evidence>